<comment type="caution">
    <text evidence="1">The sequence shown here is derived from an EMBL/GenBank/DDBJ whole genome shotgun (WGS) entry which is preliminary data.</text>
</comment>
<sequence length="282" mass="32961">MSKMSTPVSEEVIFNILEASFLNCLEDILSVFPYLNCYGCEVDHPSQTHHPCIMDTLIYDDVMWCNMVDLVDRDVVHRSYKRTMCKLNVTERGHFVFGKMFPFITDLWKGEKGGVEDADETAFSRGVTFTPKERFQLIQDARRKYDKDIVTESQQSHTIEKKNNAFRARLRLTYLRELLKAWHGVTFDHAKLKVNEQSILQRFKSELTEEDKPYYGYFEDGIEIEEIVGDLPEEGNYDLKLYIEDLIARDQGMSCLLKNAEEIINKKPTYTNEALQTATYNW</sequence>
<dbReference type="OrthoDB" id="6155824at2759"/>
<dbReference type="Proteomes" id="UP001152320">
    <property type="component" value="Chromosome 12"/>
</dbReference>
<organism evidence="1 2">
    <name type="scientific">Holothuria leucospilota</name>
    <name type="common">Black long sea cucumber</name>
    <name type="synonym">Mertensiothuria leucospilota</name>
    <dbReference type="NCBI Taxonomy" id="206669"/>
    <lineage>
        <taxon>Eukaryota</taxon>
        <taxon>Metazoa</taxon>
        <taxon>Echinodermata</taxon>
        <taxon>Eleutherozoa</taxon>
        <taxon>Echinozoa</taxon>
        <taxon>Holothuroidea</taxon>
        <taxon>Aspidochirotacea</taxon>
        <taxon>Aspidochirotida</taxon>
        <taxon>Holothuriidae</taxon>
        <taxon>Holothuria</taxon>
    </lineage>
</organism>
<dbReference type="EMBL" id="JAIZAY010000012">
    <property type="protein sequence ID" value="KAJ8032390.1"/>
    <property type="molecule type" value="Genomic_DNA"/>
</dbReference>
<protein>
    <submittedName>
        <fullName evidence="1">Uncharacterized protein</fullName>
    </submittedName>
</protein>
<reference evidence="1" key="1">
    <citation type="submission" date="2021-10" db="EMBL/GenBank/DDBJ databases">
        <title>Tropical sea cucumber genome reveals ecological adaptation and Cuvierian tubules defense mechanism.</title>
        <authorList>
            <person name="Chen T."/>
        </authorList>
    </citation>
    <scope>NUCLEOTIDE SEQUENCE</scope>
    <source>
        <strain evidence="1">Nanhai2018</strain>
        <tissue evidence="1">Muscle</tissue>
    </source>
</reference>
<name>A0A9Q1BTJ3_HOLLE</name>
<proteinExistence type="predicted"/>
<accession>A0A9Q1BTJ3</accession>
<dbReference type="AlphaFoldDB" id="A0A9Q1BTJ3"/>
<evidence type="ECO:0000313" key="2">
    <source>
        <dbReference type="Proteomes" id="UP001152320"/>
    </source>
</evidence>
<keyword evidence="2" id="KW-1185">Reference proteome</keyword>
<gene>
    <name evidence="1" type="ORF">HOLleu_25905</name>
</gene>
<evidence type="ECO:0000313" key="1">
    <source>
        <dbReference type="EMBL" id="KAJ8032390.1"/>
    </source>
</evidence>